<keyword evidence="2" id="KW-0732">Signal</keyword>
<proteinExistence type="predicted"/>
<dbReference type="InterPro" id="IPR020955">
    <property type="entry name" value="Uncharacterised_Atu4866"/>
</dbReference>
<dbReference type="PROSITE" id="PS51257">
    <property type="entry name" value="PROKAR_LIPOPROTEIN"/>
    <property type="match status" value="1"/>
</dbReference>
<dbReference type="Pfam" id="PF11512">
    <property type="entry name" value="Atu4866"/>
    <property type="match status" value="1"/>
</dbReference>
<feature type="region of interest" description="Disordered" evidence="1">
    <location>
        <begin position="281"/>
        <end position="307"/>
    </location>
</feature>
<protein>
    <submittedName>
        <fullName evidence="3">Uncharacterized protein</fullName>
    </submittedName>
</protein>
<feature type="signal peptide" evidence="2">
    <location>
        <begin position="1"/>
        <end position="22"/>
    </location>
</feature>
<name>A0AAE3ZII4_9ACTN</name>
<dbReference type="RefSeq" id="WP_310409141.1">
    <property type="nucleotide sequence ID" value="NZ_JAVDYC010000001.1"/>
</dbReference>
<dbReference type="GO" id="GO:0016810">
    <property type="term" value="F:hydrolase activity, acting on carbon-nitrogen (but not peptide) bonds"/>
    <property type="evidence" value="ECO:0007669"/>
    <property type="project" value="InterPro"/>
</dbReference>
<dbReference type="InterPro" id="IPR011059">
    <property type="entry name" value="Metal-dep_hydrolase_composite"/>
</dbReference>
<evidence type="ECO:0000313" key="3">
    <source>
        <dbReference type="EMBL" id="MDR7320584.1"/>
    </source>
</evidence>
<keyword evidence="4" id="KW-1185">Reference proteome</keyword>
<accession>A0AAE3ZII4</accession>
<evidence type="ECO:0000313" key="4">
    <source>
        <dbReference type="Proteomes" id="UP001183629"/>
    </source>
</evidence>
<dbReference type="Gene3D" id="2.30.40.10">
    <property type="entry name" value="Urease, subunit C, domain 1"/>
    <property type="match status" value="1"/>
</dbReference>
<feature type="compositionally biased region" description="Gly residues" evidence="1">
    <location>
        <begin position="285"/>
        <end position="307"/>
    </location>
</feature>
<sequence>MRLRARAATALAALMLTSQACAGHPSEPSGDAVLVKDVRVHGPSGTVVSDVWVVDGRIAATGTAGEVIDGSGLGMVAVVPAPDGTPGHVAGRVAPGIAADLLLVPEPVMPRDGTPWWRVVVGRGDVRMLMHRGRIVVRDGVPLTRPVNADLAGGVWVDRTGWLRQYLLPEGRYDETRGGREHAYTGRYWRDGSRIDYLDDSGFYAFGEFIGDELHHAEYVMRWQPDGSQRPIQMEDGRLHGRVWNHAPDIAFYRFLTFPPASVLSSRFLLATGRKINAMEDVGERPGGAGLPDSGGTGDGSGGAAGA</sequence>
<comment type="caution">
    <text evidence="3">The sequence shown here is derived from an EMBL/GenBank/DDBJ whole genome shotgun (WGS) entry which is preliminary data.</text>
</comment>
<organism evidence="3 4">
    <name type="scientific">Catenuloplanes niger</name>
    <dbReference type="NCBI Taxonomy" id="587534"/>
    <lineage>
        <taxon>Bacteria</taxon>
        <taxon>Bacillati</taxon>
        <taxon>Actinomycetota</taxon>
        <taxon>Actinomycetes</taxon>
        <taxon>Micromonosporales</taxon>
        <taxon>Micromonosporaceae</taxon>
        <taxon>Catenuloplanes</taxon>
    </lineage>
</organism>
<gene>
    <name evidence="3" type="ORF">J2S44_000834</name>
</gene>
<feature type="chain" id="PRO_5042084714" evidence="2">
    <location>
        <begin position="23"/>
        <end position="307"/>
    </location>
</feature>
<dbReference type="SUPFAM" id="SSF51338">
    <property type="entry name" value="Composite domain of metallo-dependent hydrolases"/>
    <property type="match status" value="1"/>
</dbReference>
<dbReference type="InterPro" id="IPR038646">
    <property type="entry name" value="Atu4866-like_sf"/>
</dbReference>
<dbReference type="Proteomes" id="UP001183629">
    <property type="component" value="Unassembled WGS sequence"/>
</dbReference>
<evidence type="ECO:0000256" key="1">
    <source>
        <dbReference type="SAM" id="MobiDB-lite"/>
    </source>
</evidence>
<dbReference type="AlphaFoldDB" id="A0AAE3ZII4"/>
<dbReference type="Gene3D" id="2.40.128.290">
    <property type="entry name" value="Uncharacterised protein Atu4866, PF11512"/>
    <property type="match status" value="1"/>
</dbReference>
<reference evidence="3 4" key="1">
    <citation type="submission" date="2023-07" db="EMBL/GenBank/DDBJ databases">
        <title>Sequencing the genomes of 1000 actinobacteria strains.</title>
        <authorList>
            <person name="Klenk H.-P."/>
        </authorList>
    </citation>
    <scope>NUCLEOTIDE SEQUENCE [LARGE SCALE GENOMIC DNA]</scope>
    <source>
        <strain evidence="3 4">DSM 44711</strain>
    </source>
</reference>
<dbReference type="EMBL" id="JAVDYC010000001">
    <property type="protein sequence ID" value="MDR7320584.1"/>
    <property type="molecule type" value="Genomic_DNA"/>
</dbReference>
<evidence type="ECO:0000256" key="2">
    <source>
        <dbReference type="SAM" id="SignalP"/>
    </source>
</evidence>